<accession>A0ABX4MHG9</accession>
<reference evidence="1 2" key="1">
    <citation type="submission" date="2017-10" db="EMBL/GenBank/DDBJ databases">
        <title>Draft genome sequence of cellulolytic Actinomyces sp CtC72 isolated from cattle rumen fluid.</title>
        <authorList>
            <person name="Joshi A.J."/>
            <person name="Vasudevan G."/>
            <person name="Lanjekar V.B."/>
            <person name="Hivarkar S."/>
            <person name="Engineer A."/>
            <person name="Pore S.D."/>
            <person name="Dhakephalkar P.K."/>
            <person name="Dagar S."/>
        </authorList>
    </citation>
    <scope>NUCLEOTIDE SEQUENCE [LARGE SCALE GENOMIC DNA]</scope>
    <source>
        <strain evidence="2">CtC72</strain>
    </source>
</reference>
<evidence type="ECO:0000313" key="2">
    <source>
        <dbReference type="Proteomes" id="UP000194577"/>
    </source>
</evidence>
<evidence type="ECO:0000313" key="1">
    <source>
        <dbReference type="EMBL" id="PHP53490.1"/>
    </source>
</evidence>
<sequence length="87" mass="9520">MLLGFQGLFDLFDGVVHEEFDMVESFGGGEFVAEVDVFGVELYDAGELPTVIAKNAMGTKKCKRLLVAMCKEWFAMPFAVGNVVHGI</sequence>
<gene>
    <name evidence="1" type="ORF">BW737_002355</name>
</gene>
<dbReference type="Proteomes" id="UP000194577">
    <property type="component" value="Unassembled WGS sequence"/>
</dbReference>
<keyword evidence="2" id="KW-1185">Reference proteome</keyword>
<organism evidence="1 2">
    <name type="scientific">Actinomyces ruminis</name>
    <dbReference type="NCBI Taxonomy" id="1937003"/>
    <lineage>
        <taxon>Bacteria</taxon>
        <taxon>Bacillati</taxon>
        <taxon>Actinomycetota</taxon>
        <taxon>Actinomycetes</taxon>
        <taxon>Actinomycetales</taxon>
        <taxon>Actinomycetaceae</taxon>
        <taxon>Actinomyces</taxon>
    </lineage>
</organism>
<proteinExistence type="predicted"/>
<dbReference type="EMBL" id="MTPX02000017">
    <property type="protein sequence ID" value="PHP53490.1"/>
    <property type="molecule type" value="Genomic_DNA"/>
</dbReference>
<protein>
    <submittedName>
        <fullName evidence="1">Uncharacterized protein</fullName>
    </submittedName>
</protein>
<comment type="caution">
    <text evidence="1">The sequence shown here is derived from an EMBL/GenBank/DDBJ whole genome shotgun (WGS) entry which is preliminary data.</text>
</comment>
<name>A0ABX4MHG9_9ACTO</name>